<keyword evidence="3" id="KW-1185">Reference proteome</keyword>
<sequence length="376" mass="42606">MSQAAVEDASQPPEASLAVATSETAHQRQKIAALEEKLQVLESGHAVKQREINYYMSKGRAIRRIVTLFDNIEDLIGENDRRCDLDGEDENVTLDQECLQTSFISLTHALPWLHSRASDLEYDEYSHMLKKLRQGADSGRGDDTSKLKSLVANWVNREFKPNPPVNPDDKYCRGFVNDSCGRLLCPTELDWNNPTVRTGIRDCADGYVVTEMSWPAFLYEQYTADQNDLEKGLFKSTLLLQAFKAIFTSPSSAREVAGDGDADNVIQANRRANKDSHFGKKVKTHLRFALSSVNSWRSIDGDFDYIPFWQNIIDFFERPPGRTAQQNVKRLLAWWTRKVFGTSRRAELSDGVKARMSVNALARQRAQVDDALFDSE</sequence>
<reference evidence="2" key="1">
    <citation type="journal article" date="2020" name="New Phytol.">
        <title>Comparative genomics reveals dynamic genome evolution in host specialist ectomycorrhizal fungi.</title>
        <authorList>
            <person name="Lofgren L.A."/>
            <person name="Nguyen N.H."/>
            <person name="Vilgalys R."/>
            <person name="Ruytinx J."/>
            <person name="Liao H.L."/>
            <person name="Branco S."/>
            <person name="Kuo A."/>
            <person name="LaButti K."/>
            <person name="Lipzen A."/>
            <person name="Andreopoulos W."/>
            <person name="Pangilinan J."/>
            <person name="Riley R."/>
            <person name="Hundley H."/>
            <person name="Na H."/>
            <person name="Barry K."/>
            <person name="Grigoriev I.V."/>
            <person name="Stajich J.E."/>
            <person name="Kennedy P.G."/>
        </authorList>
    </citation>
    <scope>NUCLEOTIDE SEQUENCE</scope>
    <source>
        <strain evidence="2">FC203</strain>
    </source>
</reference>
<evidence type="ECO:0000313" key="2">
    <source>
        <dbReference type="EMBL" id="KAG1907463.1"/>
    </source>
</evidence>
<name>A0AAD4EJP8_9AGAM</name>
<comment type="caution">
    <text evidence="2">The sequence shown here is derived from an EMBL/GenBank/DDBJ whole genome shotgun (WGS) entry which is preliminary data.</text>
</comment>
<dbReference type="Pfam" id="PF20414">
    <property type="entry name" value="DUF6698"/>
    <property type="match status" value="1"/>
</dbReference>
<dbReference type="Proteomes" id="UP001195769">
    <property type="component" value="Unassembled WGS sequence"/>
</dbReference>
<organism evidence="2 3">
    <name type="scientific">Suillus fuscotomentosus</name>
    <dbReference type="NCBI Taxonomy" id="1912939"/>
    <lineage>
        <taxon>Eukaryota</taxon>
        <taxon>Fungi</taxon>
        <taxon>Dikarya</taxon>
        <taxon>Basidiomycota</taxon>
        <taxon>Agaricomycotina</taxon>
        <taxon>Agaricomycetes</taxon>
        <taxon>Agaricomycetidae</taxon>
        <taxon>Boletales</taxon>
        <taxon>Suillineae</taxon>
        <taxon>Suillaceae</taxon>
        <taxon>Suillus</taxon>
    </lineage>
</organism>
<dbReference type="GeneID" id="64668540"/>
<dbReference type="InterPro" id="IPR046521">
    <property type="entry name" value="DUF6698"/>
</dbReference>
<dbReference type="RefSeq" id="XP_041233038.1">
    <property type="nucleotide sequence ID" value="XM_041374242.1"/>
</dbReference>
<dbReference type="AlphaFoldDB" id="A0AAD4EJP8"/>
<protein>
    <submittedName>
        <fullName evidence="2">Uncharacterized protein</fullName>
    </submittedName>
</protein>
<evidence type="ECO:0000256" key="1">
    <source>
        <dbReference type="SAM" id="MobiDB-lite"/>
    </source>
</evidence>
<dbReference type="EMBL" id="JABBWK010000003">
    <property type="protein sequence ID" value="KAG1907463.1"/>
    <property type="molecule type" value="Genomic_DNA"/>
</dbReference>
<accession>A0AAD4EJP8</accession>
<proteinExistence type="predicted"/>
<evidence type="ECO:0000313" key="3">
    <source>
        <dbReference type="Proteomes" id="UP001195769"/>
    </source>
</evidence>
<gene>
    <name evidence="2" type="ORF">F5891DRAFT_939732</name>
</gene>
<feature type="region of interest" description="Disordered" evidence="1">
    <location>
        <begin position="1"/>
        <end position="22"/>
    </location>
</feature>